<proteinExistence type="predicted"/>
<evidence type="ECO:0000313" key="1">
    <source>
        <dbReference type="EMBL" id="MBC9207792.1"/>
    </source>
</evidence>
<organism evidence="1 2">
    <name type="scientific">Teichococcus aerophilus</name>
    <dbReference type="NCBI Taxonomy" id="1224513"/>
    <lineage>
        <taxon>Bacteria</taxon>
        <taxon>Pseudomonadati</taxon>
        <taxon>Pseudomonadota</taxon>
        <taxon>Alphaproteobacteria</taxon>
        <taxon>Acetobacterales</taxon>
        <taxon>Roseomonadaceae</taxon>
        <taxon>Roseomonas</taxon>
    </lineage>
</organism>
<dbReference type="Gene3D" id="3.40.50.2000">
    <property type="entry name" value="Glycogen Phosphorylase B"/>
    <property type="match status" value="2"/>
</dbReference>
<name>A0ABR7RNX3_9PROT</name>
<dbReference type="RefSeq" id="WP_187784960.1">
    <property type="nucleotide sequence ID" value="NZ_JACTVA010000022.1"/>
</dbReference>
<evidence type="ECO:0008006" key="3">
    <source>
        <dbReference type="Google" id="ProtNLM"/>
    </source>
</evidence>
<sequence>MSLPSLLLLAAPDDTDLQALAAALAPNWAVTVCVPRALFRYAGEAAALTELRQRAREAAVVLHRSADGAAALAGLAGLVEVYAPAELALCRPGPEEMAEAEAWEALWRRERDLARRCRQLLVPDLDIALKARLLYGVGDDRLRVAAAGALPELVREALAMKPGGPSPAPGFTLALNDYLVIDRQIGGAVRVRQGLAALEADTVLLSLGIYGAVRFVAPRVLQVSVPKSAGQRALEADLRALAGSGLEDIASATHAPLHGPLVAVAADLARRANVAVFEHCYLAPLLDVIHAAAPGLPVVYDAHNVEARLKRELLAGHPAEAALCGYVDEVERRLVDTAALVLCCSEADAEVFRARARRVVLMPHGVAPVLARAAPVAGEVPRVGFLGSTHPPNVAAVRFILDELAPQCPEVMFEIVGSVCAGMSTALPNVKLLGAVPEAAKEAALAGWSVALNPVEGGSGASLKLADYLAHGLPTLNTVHAARGFAEVLAVAGLVTPLEAFAETLRRLLGDAAMLGRLREAARRAASAQSWPSVAREARQAIQALTAAYRPPQAGVLLAVGEAMALSGRLYPAFARVDVVMEGETPALPAVADRLVDLPGAQWDRWASHVSPTVIGLVSKRRGGPSIFGIGAGGEVRELGCGFVLPAGSREFSMRWEVSGCAAIQLFCGGLDGTPLPLLLDTVLEGASNLRLPLPARDGPLLLQVAKKGGQAWLLETAVTAPEYRPVGLDAAASAEIPDVSAEAGRTWAERYIAVLGAAPAGASYGDLPPAAGPQPDAVRWCGVADLVAEAASARRGGAARQALGLEQAFVLVVEDASFDGAVGVPTVRYRDGEASHQDADGQWRRMAMPIGWLLLSSAPACRLLVVDATADIALVELAKLADVPSRLG</sequence>
<comment type="caution">
    <text evidence="1">The sequence shown here is derived from an EMBL/GenBank/DDBJ whole genome shotgun (WGS) entry which is preliminary data.</text>
</comment>
<reference evidence="1 2" key="1">
    <citation type="journal article" date="2013" name="Int. J. Syst. Evol. Microbiol.">
        <title>Roseomonas aerophila sp. nov., isolated from air.</title>
        <authorList>
            <person name="Kim S.J."/>
            <person name="Weon H.Y."/>
            <person name="Ahn J.H."/>
            <person name="Hong S.B."/>
            <person name="Seok S.J."/>
            <person name="Whang K.S."/>
            <person name="Kwon S.W."/>
        </authorList>
    </citation>
    <scope>NUCLEOTIDE SEQUENCE [LARGE SCALE GENOMIC DNA]</scope>
    <source>
        <strain evidence="1 2">NBRC 108923</strain>
    </source>
</reference>
<dbReference type="Proteomes" id="UP000626026">
    <property type="component" value="Unassembled WGS sequence"/>
</dbReference>
<dbReference type="SUPFAM" id="SSF53756">
    <property type="entry name" value="UDP-Glycosyltransferase/glycogen phosphorylase"/>
    <property type="match status" value="1"/>
</dbReference>
<accession>A0ABR7RNX3</accession>
<dbReference type="EMBL" id="JACTVA010000022">
    <property type="protein sequence ID" value="MBC9207792.1"/>
    <property type="molecule type" value="Genomic_DNA"/>
</dbReference>
<protein>
    <recommendedName>
        <fullName evidence="3">Glycosyltransferase subfamily 4-like N-terminal domain-containing protein</fullName>
    </recommendedName>
</protein>
<gene>
    <name evidence="1" type="ORF">IBL26_13180</name>
</gene>
<evidence type="ECO:0000313" key="2">
    <source>
        <dbReference type="Proteomes" id="UP000626026"/>
    </source>
</evidence>
<keyword evidence="2" id="KW-1185">Reference proteome</keyword>